<sequence length="386" mass="41983">MTSLYDIGPEDRRSLDKSNLYHWIIIRKPLNNQSTGGIKWGLMKDRESICEPWPSTTDVLNKAALPWGFFKLDLSRASKNSIHSPLKFRANYAVSHVTIIIFLCPIYLVYRPIILYIRLAPFISIRSFKLYHNDPTMETVNRYINAASNVIWGENGSPHAQQHGEEPVSGVQGKGQATDPYDGGNRDEQPGAIQSDINTAPLGPMIKSRHAKSQGTEITSITTPRPPTSISACTSVTPALDISGELTTASESKENKPISSGSTGASGSNDDNTSKQEQRSTSQAEGGESSEAPRLARPQDVSKEALQGPQGPPPRAAENFEKDYRAEKFAGRDEDIENGSPNESSGKSSGLPSSNRSEPSSLGSEKSGGISKVKESVKRHLHHSSK</sequence>
<keyword evidence="2" id="KW-0472">Membrane</keyword>
<evidence type="ECO:0000313" key="3">
    <source>
        <dbReference type="EMBL" id="CAG8903899.1"/>
    </source>
</evidence>
<gene>
    <name evidence="3" type="ORF">PEGY_LOCUS7602</name>
</gene>
<feature type="transmembrane region" description="Helical" evidence="2">
    <location>
        <begin position="90"/>
        <end position="110"/>
    </location>
</feature>
<reference evidence="3" key="1">
    <citation type="submission" date="2021-07" db="EMBL/GenBank/DDBJ databases">
        <authorList>
            <person name="Branca A.L. A."/>
        </authorList>
    </citation>
    <scope>NUCLEOTIDE SEQUENCE</scope>
</reference>
<evidence type="ECO:0000256" key="2">
    <source>
        <dbReference type="SAM" id="Phobius"/>
    </source>
</evidence>
<dbReference type="OrthoDB" id="5388207at2759"/>
<dbReference type="Proteomes" id="UP001154252">
    <property type="component" value="Unassembled WGS sequence"/>
</dbReference>
<comment type="caution">
    <text evidence="3">The sequence shown here is derived from an EMBL/GenBank/DDBJ whole genome shotgun (WGS) entry which is preliminary data.</text>
</comment>
<organism evidence="3 4">
    <name type="scientific">Penicillium egyptiacum</name>
    <dbReference type="NCBI Taxonomy" id="1303716"/>
    <lineage>
        <taxon>Eukaryota</taxon>
        <taxon>Fungi</taxon>
        <taxon>Dikarya</taxon>
        <taxon>Ascomycota</taxon>
        <taxon>Pezizomycotina</taxon>
        <taxon>Eurotiomycetes</taxon>
        <taxon>Eurotiomycetidae</taxon>
        <taxon>Eurotiales</taxon>
        <taxon>Aspergillaceae</taxon>
        <taxon>Penicillium</taxon>
    </lineage>
</organism>
<dbReference type="EMBL" id="CAJVRC010000882">
    <property type="protein sequence ID" value="CAG8903899.1"/>
    <property type="molecule type" value="Genomic_DNA"/>
</dbReference>
<accession>A0A9W4KG75</accession>
<keyword evidence="2" id="KW-1133">Transmembrane helix</keyword>
<feature type="region of interest" description="Disordered" evidence="1">
    <location>
        <begin position="248"/>
        <end position="386"/>
    </location>
</feature>
<keyword evidence="4" id="KW-1185">Reference proteome</keyword>
<keyword evidence="2" id="KW-0812">Transmembrane</keyword>
<feature type="compositionally biased region" description="Low complexity" evidence="1">
    <location>
        <begin position="344"/>
        <end position="357"/>
    </location>
</feature>
<dbReference type="AlphaFoldDB" id="A0A9W4KG75"/>
<evidence type="ECO:0000313" key="4">
    <source>
        <dbReference type="Proteomes" id="UP001154252"/>
    </source>
</evidence>
<feature type="region of interest" description="Disordered" evidence="1">
    <location>
        <begin position="154"/>
        <end position="233"/>
    </location>
</feature>
<evidence type="ECO:0000256" key="1">
    <source>
        <dbReference type="SAM" id="MobiDB-lite"/>
    </source>
</evidence>
<protein>
    <submittedName>
        <fullName evidence="3">Uncharacterized protein</fullName>
    </submittedName>
</protein>
<name>A0A9W4KG75_9EURO</name>
<proteinExistence type="predicted"/>
<feature type="compositionally biased region" description="Low complexity" evidence="1">
    <location>
        <begin position="216"/>
        <end position="231"/>
    </location>
</feature>
<feature type="compositionally biased region" description="Polar residues" evidence="1">
    <location>
        <begin position="257"/>
        <end position="271"/>
    </location>
</feature>
<feature type="compositionally biased region" description="Basic and acidic residues" evidence="1">
    <location>
        <begin position="318"/>
        <end position="333"/>
    </location>
</feature>